<evidence type="ECO:0000313" key="15">
    <source>
        <dbReference type="EMBL" id="WVZ22654.1"/>
    </source>
</evidence>
<dbReference type="CDD" id="cd09274">
    <property type="entry name" value="RNase_HI_RT_Ty3"/>
    <property type="match status" value="1"/>
</dbReference>
<protein>
    <recommendedName>
        <fullName evidence="17">Reverse transcriptase</fullName>
    </recommendedName>
</protein>
<keyword evidence="10" id="KW-0238">DNA-binding</keyword>
<dbReference type="SUPFAM" id="SSF50630">
    <property type="entry name" value="Acid proteases"/>
    <property type="match status" value="1"/>
</dbReference>
<organism evidence="15 16">
    <name type="scientific">Vigna mungo</name>
    <name type="common">Black gram</name>
    <name type="synonym">Phaseolus mungo</name>
    <dbReference type="NCBI Taxonomy" id="3915"/>
    <lineage>
        <taxon>Eukaryota</taxon>
        <taxon>Viridiplantae</taxon>
        <taxon>Streptophyta</taxon>
        <taxon>Embryophyta</taxon>
        <taxon>Tracheophyta</taxon>
        <taxon>Spermatophyta</taxon>
        <taxon>Magnoliopsida</taxon>
        <taxon>eudicotyledons</taxon>
        <taxon>Gunneridae</taxon>
        <taxon>Pentapetalae</taxon>
        <taxon>rosids</taxon>
        <taxon>fabids</taxon>
        <taxon>Fabales</taxon>
        <taxon>Fabaceae</taxon>
        <taxon>Papilionoideae</taxon>
        <taxon>50 kb inversion clade</taxon>
        <taxon>NPAAA clade</taxon>
        <taxon>indigoferoid/millettioid clade</taxon>
        <taxon>Phaseoleae</taxon>
        <taxon>Vigna</taxon>
    </lineage>
</organism>
<dbReference type="GO" id="GO:0008270">
    <property type="term" value="F:zinc ion binding"/>
    <property type="evidence" value="ECO:0007669"/>
    <property type="project" value="UniProtKB-KW"/>
</dbReference>
<keyword evidence="5" id="KW-0064">Aspartyl protease</keyword>
<dbReference type="InterPro" id="IPR021109">
    <property type="entry name" value="Peptidase_aspartic_dom_sf"/>
</dbReference>
<dbReference type="FunFam" id="3.30.70.270:FF:000115">
    <property type="entry name" value="Polyprotein of retroviral origin, putative"/>
    <property type="match status" value="1"/>
</dbReference>
<dbReference type="GO" id="GO:0016779">
    <property type="term" value="F:nucleotidyltransferase activity"/>
    <property type="evidence" value="ECO:0007669"/>
    <property type="project" value="UniProtKB-KW"/>
</dbReference>
<evidence type="ECO:0000256" key="5">
    <source>
        <dbReference type="ARBA" id="ARBA00022750"/>
    </source>
</evidence>
<dbReference type="GO" id="GO:0006508">
    <property type="term" value="P:proteolysis"/>
    <property type="evidence" value="ECO:0007669"/>
    <property type="project" value="UniProtKB-KW"/>
</dbReference>
<dbReference type="AlphaFoldDB" id="A0AAQ3SBK3"/>
<dbReference type="GO" id="GO:0003723">
    <property type="term" value="F:RNA binding"/>
    <property type="evidence" value="ECO:0007669"/>
    <property type="project" value="UniProtKB-KW"/>
</dbReference>
<evidence type="ECO:0000256" key="10">
    <source>
        <dbReference type="ARBA" id="ARBA00023125"/>
    </source>
</evidence>
<dbReference type="InterPro" id="IPR001969">
    <property type="entry name" value="Aspartic_peptidase_AS"/>
</dbReference>
<dbReference type="Gene3D" id="4.10.60.10">
    <property type="entry name" value="Zinc finger, CCHC-type"/>
    <property type="match status" value="1"/>
</dbReference>
<dbReference type="PROSITE" id="PS50158">
    <property type="entry name" value="ZF_CCHC"/>
    <property type="match status" value="1"/>
</dbReference>
<keyword evidence="9" id="KW-0229">DNA integration</keyword>
<keyword evidence="4" id="KW-0540">Nuclease</keyword>
<evidence type="ECO:0000256" key="11">
    <source>
        <dbReference type="ARBA" id="ARBA00023268"/>
    </source>
</evidence>
<dbReference type="Pfam" id="PF00078">
    <property type="entry name" value="RVT_1"/>
    <property type="match status" value="1"/>
</dbReference>
<dbReference type="CDD" id="cd00303">
    <property type="entry name" value="retropepsin_like"/>
    <property type="match status" value="1"/>
</dbReference>
<dbReference type="SUPFAM" id="SSF56672">
    <property type="entry name" value="DNA/RNA polymerases"/>
    <property type="match status" value="1"/>
</dbReference>
<keyword evidence="12" id="KW-0862">Zinc</keyword>
<evidence type="ECO:0000256" key="8">
    <source>
        <dbReference type="ARBA" id="ARBA00022884"/>
    </source>
</evidence>
<evidence type="ECO:0008006" key="17">
    <source>
        <dbReference type="Google" id="ProtNLM"/>
    </source>
</evidence>
<feature type="domain" description="CCHC-type" evidence="13">
    <location>
        <begin position="241"/>
        <end position="256"/>
    </location>
</feature>
<gene>
    <name evidence="15" type="ORF">V8G54_001198</name>
</gene>
<dbReference type="FunFam" id="3.10.20.370:FF:000001">
    <property type="entry name" value="Retrovirus-related Pol polyprotein from transposon 17.6-like protein"/>
    <property type="match status" value="1"/>
</dbReference>
<keyword evidence="11" id="KW-0511">Multifunctional enzyme</keyword>
<sequence>MSRRARSPSPINATVELAQALRQISGVLQGQQEQQAEQAEQATRPRVGMNKFLRHNPVKFNGKATPDEADDWICCNEKIFAAIECSEAQKLVFATYMLAGEAEYWWRGLQMEMEARGEVTSWENFKAKFLERYFPNVSEQWKCRKFERGLHHNLLRALILLKINQFTELVEQAKVVERMEEKGRVMRIQKGSFSGGKTMKKPYERPQPISQWTPKCFQCGGNHLRRDYPKLTDVKKEVRVCFTCNKQGHISRDCPQRKASGAEPQKTVNVGKPQASGRVFAMSGAEAEKSSNLILDVCSLFGKNVLVLFDSGATHSFISLLCVEKLGLSLSDLGCELVVSTPTSGQVSTSSVCVGCPIEVAGRKTKVNLVCLPLEGLDVILGMDWLVDNHVLIDCRRHEVVFQEPKGVEISTSGEVLHDLKDGTVCFAVMVKEQKKSTNEQISGIPVVEEYANVFPEEIPGLPPSREVDFTIDLMPGAGPVSMAPYRMAPAELAELKKQIEELLEKKFIRPSVSPWGAPVLLVKKKDGSSRLCVDYRQLNKVTIKNRYPLPRIDDLLDQLKGAGVFSKIDLRSGYHQILVKPEDVQKTAFRSRYGHYEYVVMPFGVTNAPAIFMDYMNCVFRSCLDKFVVVFIDDILIYSKDQEEHAEHLRMVLEILRQHQLYGKLSKCEFWLEGVQFLGHVVFAQGISVDPAKVEAILKWERPSSVTEVRSFVGLAGYYRKFVEGFSKIIGPLTQLTRKDQPFVWTDRCEASFEEMKRRLTTAPVLIIPDISKAFEVYCDASYQGLGSVLMQIGRPVAYASRKLKVHEKNYPTHDLELAAVVFALKTWRHYFYGAKFQVFNDHKSLKYLFDQKELNMRQ</sequence>
<dbReference type="Pfam" id="PF08284">
    <property type="entry name" value="RVP_2"/>
    <property type="match status" value="1"/>
</dbReference>
<keyword evidence="4" id="KW-0378">Hydrolase</keyword>
<dbReference type="CDD" id="cd01647">
    <property type="entry name" value="RT_LTR"/>
    <property type="match status" value="1"/>
</dbReference>
<evidence type="ECO:0000256" key="2">
    <source>
        <dbReference type="ARBA" id="ARBA00022679"/>
    </source>
</evidence>
<keyword evidence="12" id="KW-0863">Zinc-finger</keyword>
<evidence type="ECO:0000259" key="13">
    <source>
        <dbReference type="PROSITE" id="PS50158"/>
    </source>
</evidence>
<dbReference type="Gene3D" id="2.40.70.10">
    <property type="entry name" value="Acid Proteases"/>
    <property type="match status" value="1"/>
</dbReference>
<dbReference type="PANTHER" id="PTHR37984:SF5">
    <property type="entry name" value="PROTEIN NYNRIN-LIKE"/>
    <property type="match status" value="1"/>
</dbReference>
<evidence type="ECO:0000256" key="9">
    <source>
        <dbReference type="ARBA" id="ARBA00022908"/>
    </source>
</evidence>
<dbReference type="PROSITE" id="PS50878">
    <property type="entry name" value="RT_POL"/>
    <property type="match status" value="1"/>
</dbReference>
<feature type="domain" description="Reverse transcriptase" evidence="14">
    <location>
        <begin position="504"/>
        <end position="683"/>
    </location>
</feature>
<dbReference type="Pfam" id="PF00098">
    <property type="entry name" value="zf-CCHC"/>
    <property type="match status" value="1"/>
</dbReference>
<dbReference type="InterPro" id="IPR001878">
    <property type="entry name" value="Znf_CCHC"/>
</dbReference>
<evidence type="ECO:0000256" key="6">
    <source>
        <dbReference type="ARBA" id="ARBA00022759"/>
    </source>
</evidence>
<keyword evidence="8" id="KW-0694">RNA-binding</keyword>
<accession>A0AAQ3SBK3</accession>
<keyword evidence="12" id="KW-0479">Metal-binding</keyword>
<name>A0AAQ3SBK3_VIGMU</name>
<keyword evidence="6" id="KW-0255">Endonuclease</keyword>
<dbReference type="SMART" id="SM00343">
    <property type="entry name" value="ZnF_C2HC"/>
    <property type="match status" value="2"/>
</dbReference>
<proteinExistence type="predicted"/>
<dbReference type="InterPro" id="IPR000477">
    <property type="entry name" value="RT_dom"/>
</dbReference>
<dbReference type="InterPro" id="IPR036875">
    <property type="entry name" value="Znf_CCHC_sf"/>
</dbReference>
<dbReference type="Pfam" id="PF17919">
    <property type="entry name" value="RT_RNaseH_2"/>
    <property type="match status" value="1"/>
</dbReference>
<dbReference type="InterPro" id="IPR043502">
    <property type="entry name" value="DNA/RNA_pol_sf"/>
</dbReference>
<dbReference type="GO" id="GO:0015074">
    <property type="term" value="P:DNA integration"/>
    <property type="evidence" value="ECO:0007669"/>
    <property type="project" value="UniProtKB-KW"/>
</dbReference>
<evidence type="ECO:0000313" key="16">
    <source>
        <dbReference type="Proteomes" id="UP001374535"/>
    </source>
</evidence>
<dbReference type="InterPro" id="IPR050951">
    <property type="entry name" value="Retrovirus_Pol_polyprotein"/>
</dbReference>
<dbReference type="GO" id="GO:0003677">
    <property type="term" value="F:DNA binding"/>
    <property type="evidence" value="ECO:0007669"/>
    <property type="project" value="UniProtKB-KW"/>
</dbReference>
<evidence type="ECO:0000256" key="1">
    <source>
        <dbReference type="ARBA" id="ARBA00022670"/>
    </source>
</evidence>
<dbReference type="Gene3D" id="3.10.10.10">
    <property type="entry name" value="HIV Type 1 Reverse Transcriptase, subunit A, domain 1"/>
    <property type="match status" value="1"/>
</dbReference>
<dbReference type="Gene3D" id="3.30.70.270">
    <property type="match status" value="2"/>
</dbReference>
<keyword evidence="16" id="KW-1185">Reference proteome</keyword>
<evidence type="ECO:0000256" key="4">
    <source>
        <dbReference type="ARBA" id="ARBA00022722"/>
    </source>
</evidence>
<keyword evidence="7" id="KW-0460">Magnesium</keyword>
<dbReference type="PANTHER" id="PTHR37984">
    <property type="entry name" value="PROTEIN CBG26694"/>
    <property type="match status" value="1"/>
</dbReference>
<dbReference type="InterPro" id="IPR043128">
    <property type="entry name" value="Rev_trsase/Diguanyl_cyclase"/>
</dbReference>
<evidence type="ECO:0000259" key="14">
    <source>
        <dbReference type="PROSITE" id="PS50878"/>
    </source>
</evidence>
<keyword evidence="3" id="KW-0548">Nucleotidyltransferase</keyword>
<evidence type="ECO:0000256" key="3">
    <source>
        <dbReference type="ARBA" id="ARBA00022695"/>
    </source>
</evidence>
<evidence type="ECO:0000256" key="7">
    <source>
        <dbReference type="ARBA" id="ARBA00022842"/>
    </source>
</evidence>
<dbReference type="GO" id="GO:0004519">
    <property type="term" value="F:endonuclease activity"/>
    <property type="evidence" value="ECO:0007669"/>
    <property type="project" value="UniProtKB-KW"/>
</dbReference>
<reference evidence="15 16" key="1">
    <citation type="journal article" date="2023" name="Life. Sci Alliance">
        <title>Evolutionary insights into 3D genome organization and epigenetic landscape of Vigna mungo.</title>
        <authorList>
            <person name="Junaid A."/>
            <person name="Singh B."/>
            <person name="Bhatia S."/>
        </authorList>
    </citation>
    <scope>NUCLEOTIDE SEQUENCE [LARGE SCALE GENOMIC DNA]</scope>
    <source>
        <strain evidence="15">Urdbean</strain>
    </source>
</reference>
<dbReference type="EMBL" id="CP144700">
    <property type="protein sequence ID" value="WVZ22654.1"/>
    <property type="molecule type" value="Genomic_DNA"/>
</dbReference>
<dbReference type="Proteomes" id="UP001374535">
    <property type="component" value="Chromosome 1"/>
</dbReference>
<dbReference type="PROSITE" id="PS00141">
    <property type="entry name" value="ASP_PROTEASE"/>
    <property type="match status" value="1"/>
</dbReference>
<keyword evidence="1" id="KW-0645">Protease</keyword>
<keyword evidence="2" id="KW-0808">Transferase</keyword>
<evidence type="ECO:0000256" key="12">
    <source>
        <dbReference type="PROSITE-ProRule" id="PRU00047"/>
    </source>
</evidence>
<dbReference type="GO" id="GO:0004190">
    <property type="term" value="F:aspartic-type endopeptidase activity"/>
    <property type="evidence" value="ECO:0007669"/>
    <property type="project" value="UniProtKB-KW"/>
</dbReference>
<dbReference type="InterPro" id="IPR041577">
    <property type="entry name" value="RT_RNaseH_2"/>
</dbReference>
<dbReference type="SUPFAM" id="SSF57756">
    <property type="entry name" value="Retrovirus zinc finger-like domains"/>
    <property type="match status" value="1"/>
</dbReference>